<dbReference type="GO" id="GO:0005886">
    <property type="term" value="C:plasma membrane"/>
    <property type="evidence" value="ECO:0007669"/>
    <property type="project" value="UniProtKB-SubCell"/>
</dbReference>
<comment type="similarity">
    <text evidence="2">Belongs to the AzlC family.</text>
</comment>
<evidence type="ECO:0000256" key="9">
    <source>
        <dbReference type="SAM" id="Phobius"/>
    </source>
</evidence>
<feature type="transmembrane region" description="Helical" evidence="9">
    <location>
        <begin position="167"/>
        <end position="186"/>
    </location>
</feature>
<dbReference type="PANTHER" id="PTHR34979">
    <property type="entry name" value="INNER MEMBRANE PROTEIN YGAZ"/>
    <property type="match status" value="1"/>
</dbReference>
<reference evidence="10" key="1">
    <citation type="submission" date="2024-05" db="EMBL/GenBank/DDBJ databases">
        <title>Draft genome assemblies of 36 bacteria isolated from hibernating arctic ground squirrels.</title>
        <authorList>
            <person name="McKee H."/>
            <person name="Mullen L."/>
            <person name="Drown D.M."/>
            <person name="Duddleston K.N."/>
        </authorList>
    </citation>
    <scope>NUCLEOTIDE SEQUENCE</scope>
    <source>
        <strain evidence="10">AR004</strain>
    </source>
</reference>
<evidence type="ECO:0000256" key="2">
    <source>
        <dbReference type="ARBA" id="ARBA00010735"/>
    </source>
</evidence>
<keyword evidence="7 9" id="KW-0472">Membrane</keyword>
<dbReference type="AlphaFoldDB" id="A0AAU8N504"/>
<feature type="region of interest" description="Disordered" evidence="8">
    <location>
        <begin position="248"/>
        <end position="276"/>
    </location>
</feature>
<evidence type="ECO:0000256" key="5">
    <source>
        <dbReference type="ARBA" id="ARBA00022692"/>
    </source>
</evidence>
<protein>
    <submittedName>
        <fullName evidence="10">AzlC family ABC transporter permease</fullName>
    </submittedName>
</protein>
<comment type="subcellular location">
    <subcellularLocation>
        <location evidence="1">Cell membrane</location>
        <topology evidence="1">Multi-pass membrane protein</topology>
    </subcellularLocation>
</comment>
<gene>
    <name evidence="10" type="ORF">ABXS69_01390</name>
</gene>
<dbReference type="GO" id="GO:1903785">
    <property type="term" value="P:L-valine transmembrane transport"/>
    <property type="evidence" value="ECO:0007669"/>
    <property type="project" value="TreeGrafter"/>
</dbReference>
<keyword evidence="6 9" id="KW-1133">Transmembrane helix</keyword>
<proteinExistence type="inferred from homology"/>
<feature type="transmembrane region" description="Helical" evidence="9">
    <location>
        <begin position="198"/>
        <end position="231"/>
    </location>
</feature>
<dbReference type="RefSeq" id="WP_366180837.1">
    <property type="nucleotide sequence ID" value="NZ_CP159989.1"/>
</dbReference>
<evidence type="ECO:0000256" key="3">
    <source>
        <dbReference type="ARBA" id="ARBA00022448"/>
    </source>
</evidence>
<keyword evidence="5 9" id="KW-0812">Transmembrane</keyword>
<feature type="transmembrane region" description="Helical" evidence="9">
    <location>
        <begin position="21"/>
        <end position="47"/>
    </location>
</feature>
<evidence type="ECO:0000256" key="7">
    <source>
        <dbReference type="ARBA" id="ARBA00023136"/>
    </source>
</evidence>
<name>A0AAU8N504_9ACTO</name>
<accession>A0AAU8N504</accession>
<organism evidence="10">
    <name type="scientific">Actinomyces timonensis</name>
    <dbReference type="NCBI Taxonomy" id="1288391"/>
    <lineage>
        <taxon>Bacteria</taxon>
        <taxon>Bacillati</taxon>
        <taxon>Actinomycetota</taxon>
        <taxon>Actinomycetes</taxon>
        <taxon>Actinomycetales</taxon>
        <taxon>Actinomycetaceae</taxon>
        <taxon>Actinomyces</taxon>
    </lineage>
</organism>
<evidence type="ECO:0000256" key="6">
    <source>
        <dbReference type="ARBA" id="ARBA00022989"/>
    </source>
</evidence>
<feature type="transmembrane region" description="Helical" evidence="9">
    <location>
        <begin position="59"/>
        <end position="83"/>
    </location>
</feature>
<sequence length="276" mass="28179">MTAPAPATMASRRDAARDAAPIVVGYLTLGSATGILLAAEGLAWWWAPVWSVLIYSGTMQLLLVALAGAGAPLGAIAASTLFVSGRHVFYGLGFPLDRVRGRALARLYAVHAITDEVYALLSSKDRHAMTGRYVLTVEVISHFAWISGATVGALAGQWLADAIGERISLLGFVLTALFVVLAIENWRAHPDAAALRIGLIAGTVGLVTGGSAALLSALGTLAIGLVGLYAVRHRRAPGAEGAGCRGLDHGGAGRVGPEAAERDATGPGTAGPDGGE</sequence>
<evidence type="ECO:0000256" key="4">
    <source>
        <dbReference type="ARBA" id="ARBA00022475"/>
    </source>
</evidence>
<dbReference type="Pfam" id="PF03591">
    <property type="entry name" value="AzlC"/>
    <property type="match status" value="1"/>
</dbReference>
<keyword evidence="4" id="KW-1003">Cell membrane</keyword>
<evidence type="ECO:0000256" key="8">
    <source>
        <dbReference type="SAM" id="MobiDB-lite"/>
    </source>
</evidence>
<dbReference type="InterPro" id="IPR011606">
    <property type="entry name" value="Brnchd-chn_aa_trnsp_permease"/>
</dbReference>
<dbReference type="PANTHER" id="PTHR34979:SF1">
    <property type="entry name" value="INNER MEMBRANE PROTEIN YGAZ"/>
    <property type="match status" value="1"/>
</dbReference>
<dbReference type="EMBL" id="CP159989">
    <property type="protein sequence ID" value="XCP82599.1"/>
    <property type="molecule type" value="Genomic_DNA"/>
</dbReference>
<evidence type="ECO:0000313" key="10">
    <source>
        <dbReference type="EMBL" id="XCP82599.1"/>
    </source>
</evidence>
<keyword evidence="3" id="KW-0813">Transport</keyword>
<evidence type="ECO:0000256" key="1">
    <source>
        <dbReference type="ARBA" id="ARBA00004651"/>
    </source>
</evidence>
<feature type="transmembrane region" description="Helical" evidence="9">
    <location>
        <begin position="133"/>
        <end position="155"/>
    </location>
</feature>